<name>A0A401J9C4_SPHXE</name>
<dbReference type="AlphaFoldDB" id="A0A401J9C4"/>
<dbReference type="EMBL" id="BBQY01000085">
    <property type="protein sequence ID" value="GBH33184.1"/>
    <property type="molecule type" value="Genomic_DNA"/>
</dbReference>
<evidence type="ECO:0000313" key="2">
    <source>
        <dbReference type="Proteomes" id="UP000290975"/>
    </source>
</evidence>
<accession>A0A401J9C4</accession>
<keyword evidence="2" id="KW-1185">Reference proteome</keyword>
<reference evidence="1 2" key="1">
    <citation type="submission" date="2014-12" db="EMBL/GenBank/DDBJ databases">
        <title>Whole genome sequencing of Sphingobium xenophagum OW59.</title>
        <authorList>
            <person name="Ohta Y."/>
            <person name="Nishi S."/>
            <person name="Hatada Y."/>
        </authorList>
    </citation>
    <scope>NUCLEOTIDE SEQUENCE [LARGE SCALE GENOMIC DNA]</scope>
    <source>
        <strain evidence="1 2">OW59</strain>
    </source>
</reference>
<comment type="caution">
    <text evidence="1">The sequence shown here is derived from an EMBL/GenBank/DDBJ whole genome shotgun (WGS) entry which is preliminary data.</text>
</comment>
<organism evidence="1 2">
    <name type="scientific">Sphingobium xenophagum</name>
    <dbReference type="NCBI Taxonomy" id="121428"/>
    <lineage>
        <taxon>Bacteria</taxon>
        <taxon>Pseudomonadati</taxon>
        <taxon>Pseudomonadota</taxon>
        <taxon>Alphaproteobacteria</taxon>
        <taxon>Sphingomonadales</taxon>
        <taxon>Sphingomonadaceae</taxon>
        <taxon>Sphingobium</taxon>
    </lineage>
</organism>
<proteinExistence type="predicted"/>
<dbReference type="Proteomes" id="UP000290975">
    <property type="component" value="Unassembled WGS sequence"/>
</dbReference>
<sequence length="118" mass="12857">MPLSAAGKGWDAAAAKEVKKLVGRQMLPRKINDLNFFGCQSASTAPNSAKGDVCQNPFNVLILLCNFLAAPVRTVHYNYAFRRASLLRMSFANALARISRRAALSRRSGGGRIHPANR</sequence>
<dbReference type="RefSeq" id="WP_130754961.1">
    <property type="nucleotide sequence ID" value="NZ_BBQY01000085.1"/>
</dbReference>
<protein>
    <submittedName>
        <fullName evidence="1">Uncharacterized protein</fullName>
    </submittedName>
</protein>
<evidence type="ECO:0000313" key="1">
    <source>
        <dbReference type="EMBL" id="GBH33184.1"/>
    </source>
</evidence>
<gene>
    <name evidence="1" type="ORF">MBESOW_P4313</name>
</gene>